<comment type="subcellular location">
    <subcellularLocation>
        <location evidence="2 16">Nucleus</location>
    </subcellularLocation>
    <subcellularLocation>
        <location evidence="3">Secreted</location>
    </subcellularLocation>
</comment>
<dbReference type="InterPro" id="IPR036779">
    <property type="entry name" value="LysM_dom_sf"/>
</dbReference>
<keyword evidence="6" id="KW-0964">Secreted</keyword>
<dbReference type="GO" id="GO:0000272">
    <property type="term" value="P:polysaccharide catabolic process"/>
    <property type="evidence" value="ECO:0007669"/>
    <property type="project" value="UniProtKB-KW"/>
</dbReference>
<evidence type="ECO:0000256" key="3">
    <source>
        <dbReference type="ARBA" id="ARBA00004613"/>
    </source>
</evidence>
<keyword evidence="22" id="KW-1185">Reference proteome</keyword>
<dbReference type="CDD" id="cd00035">
    <property type="entry name" value="ChtBD1"/>
    <property type="match status" value="1"/>
</dbReference>
<dbReference type="SUPFAM" id="SSF57016">
    <property type="entry name" value="Plant lectins/antimicrobial peptides"/>
    <property type="match status" value="1"/>
</dbReference>
<dbReference type="InterPro" id="IPR038305">
    <property type="entry name" value="HeLo_sf"/>
</dbReference>
<dbReference type="EMBL" id="JAWRVG010000001">
    <property type="protein sequence ID" value="KAK4085279.1"/>
    <property type="molecule type" value="Genomic_DNA"/>
</dbReference>
<proteinExistence type="inferred from homology"/>
<dbReference type="Gene3D" id="3.30.60.10">
    <property type="entry name" value="Endochitinase-like"/>
    <property type="match status" value="1"/>
</dbReference>
<dbReference type="SUPFAM" id="SSF51445">
    <property type="entry name" value="(Trans)glycosidases"/>
    <property type="match status" value="1"/>
</dbReference>
<protein>
    <recommendedName>
        <fullName evidence="5">chitinase</fullName>
        <ecNumber evidence="5">3.2.1.14</ecNumber>
    </recommendedName>
</protein>
<dbReference type="Gene3D" id="3.10.50.10">
    <property type="match status" value="1"/>
</dbReference>
<evidence type="ECO:0000256" key="8">
    <source>
        <dbReference type="ARBA" id="ARBA00022801"/>
    </source>
</evidence>
<dbReference type="RefSeq" id="XP_062760619.1">
    <property type="nucleotide sequence ID" value="XM_062897687.1"/>
</dbReference>
<dbReference type="GO" id="GO:0008061">
    <property type="term" value="F:chitin binding"/>
    <property type="evidence" value="ECO:0007669"/>
    <property type="project" value="UniProtKB-KW"/>
</dbReference>
<dbReference type="InterPro" id="IPR036861">
    <property type="entry name" value="Endochitinase-like_sf"/>
</dbReference>
<comment type="similarity">
    <text evidence="15">Belongs to the secreted LysM effector family.</text>
</comment>
<evidence type="ECO:0000256" key="5">
    <source>
        <dbReference type="ARBA" id="ARBA00012729"/>
    </source>
</evidence>
<dbReference type="InterPro" id="IPR001579">
    <property type="entry name" value="Glyco_hydro_18_chit_AS"/>
</dbReference>
<dbReference type="GO" id="GO:0006355">
    <property type="term" value="P:regulation of DNA-templated transcription"/>
    <property type="evidence" value="ECO:0007669"/>
    <property type="project" value="InterPro"/>
</dbReference>
<name>A0AAE1JFF1_9HYPO</name>
<keyword evidence="14" id="KW-0624">Polysaccharide degradation</keyword>
<evidence type="ECO:0000256" key="16">
    <source>
        <dbReference type="PROSITE-ProRule" id="PRU00810"/>
    </source>
</evidence>
<keyword evidence="8 17" id="KW-0378">Hydrolase</keyword>
<evidence type="ECO:0000259" key="20">
    <source>
        <dbReference type="PROSITE" id="PS51910"/>
    </source>
</evidence>
<dbReference type="Pfam" id="PF14479">
    <property type="entry name" value="HeLo"/>
    <property type="match status" value="1"/>
</dbReference>
<evidence type="ECO:0000259" key="19">
    <source>
        <dbReference type="PROSITE" id="PS51782"/>
    </source>
</evidence>
<feature type="domain" description="GH18" evidence="20">
    <location>
        <begin position="438"/>
        <end position="810"/>
    </location>
</feature>
<dbReference type="PROSITE" id="PS01095">
    <property type="entry name" value="GH18_1"/>
    <property type="match status" value="1"/>
</dbReference>
<dbReference type="PROSITE" id="PS51910">
    <property type="entry name" value="GH18_2"/>
    <property type="match status" value="1"/>
</dbReference>
<evidence type="ECO:0000256" key="17">
    <source>
        <dbReference type="RuleBase" id="RU000489"/>
    </source>
</evidence>
<dbReference type="SUPFAM" id="SSF47762">
    <property type="entry name" value="PAH2 domain"/>
    <property type="match status" value="2"/>
</dbReference>
<evidence type="ECO:0000256" key="2">
    <source>
        <dbReference type="ARBA" id="ARBA00004123"/>
    </source>
</evidence>
<dbReference type="InterPro" id="IPR029498">
    <property type="entry name" value="HeLo_dom"/>
</dbReference>
<evidence type="ECO:0000256" key="11">
    <source>
        <dbReference type="ARBA" id="ARBA00023242"/>
    </source>
</evidence>
<dbReference type="InterPro" id="IPR029070">
    <property type="entry name" value="Chitinase_insertion_sf"/>
</dbReference>
<comment type="catalytic activity">
    <reaction evidence="1">
        <text>Random endo-hydrolysis of N-acetyl-beta-D-glucosaminide (1-&gt;4)-beta-linkages in chitin and chitodextrins.</text>
        <dbReference type="EC" id="3.2.1.14"/>
    </reaction>
</comment>
<evidence type="ECO:0000256" key="14">
    <source>
        <dbReference type="ARBA" id="ARBA00023326"/>
    </source>
</evidence>
<dbReference type="SUPFAM" id="SSF54556">
    <property type="entry name" value="Chitinase insertion domain"/>
    <property type="match status" value="1"/>
</dbReference>
<dbReference type="Pfam" id="PF02671">
    <property type="entry name" value="PAH"/>
    <property type="match status" value="1"/>
</dbReference>
<evidence type="ECO:0000256" key="1">
    <source>
        <dbReference type="ARBA" id="ARBA00000822"/>
    </source>
</evidence>
<dbReference type="InterPro" id="IPR036600">
    <property type="entry name" value="PAH_sf"/>
</dbReference>
<dbReference type="EC" id="3.2.1.14" evidence="5"/>
<keyword evidence="18" id="KW-0732">Signal</keyword>
<dbReference type="Proteomes" id="UP001273209">
    <property type="component" value="Unassembled WGS sequence"/>
</dbReference>
<evidence type="ECO:0000256" key="10">
    <source>
        <dbReference type="ARBA" id="ARBA00023026"/>
    </source>
</evidence>
<keyword evidence="13 17" id="KW-0326">Glycosidase</keyword>
<evidence type="ECO:0000256" key="6">
    <source>
        <dbReference type="ARBA" id="ARBA00022525"/>
    </source>
</evidence>
<dbReference type="InterPro" id="IPR053214">
    <property type="entry name" value="LysM12-like"/>
</dbReference>
<dbReference type="CDD" id="cd02878">
    <property type="entry name" value="GH18_zymocin_alpha"/>
    <property type="match status" value="1"/>
</dbReference>
<dbReference type="Gene3D" id="3.10.350.10">
    <property type="entry name" value="LysM domain"/>
    <property type="match status" value="1"/>
</dbReference>
<dbReference type="PROSITE" id="PS51477">
    <property type="entry name" value="PAH"/>
    <property type="match status" value="2"/>
</dbReference>
<dbReference type="PROSITE" id="PS51782">
    <property type="entry name" value="LYSM"/>
    <property type="match status" value="1"/>
</dbReference>
<dbReference type="SMART" id="SM00636">
    <property type="entry name" value="Glyco_18"/>
    <property type="match status" value="1"/>
</dbReference>
<dbReference type="InterPro" id="IPR011583">
    <property type="entry name" value="Chitinase_II/V-like_cat"/>
</dbReference>
<evidence type="ECO:0000256" key="18">
    <source>
        <dbReference type="SAM" id="SignalP"/>
    </source>
</evidence>
<dbReference type="GO" id="GO:0006032">
    <property type="term" value="P:chitin catabolic process"/>
    <property type="evidence" value="ECO:0007669"/>
    <property type="project" value="UniProtKB-KW"/>
</dbReference>
<dbReference type="Pfam" id="PF00704">
    <property type="entry name" value="Glyco_hydro_18"/>
    <property type="match status" value="1"/>
</dbReference>
<dbReference type="InterPro" id="IPR001223">
    <property type="entry name" value="Glyco_hydro18_cat"/>
</dbReference>
<gene>
    <name evidence="21" type="ORF">Triagg1_269</name>
</gene>
<dbReference type="Gene3D" id="1.20.1160.11">
    <property type="entry name" value="Paired amphipathic helix"/>
    <property type="match status" value="2"/>
</dbReference>
<evidence type="ECO:0000256" key="12">
    <source>
        <dbReference type="ARBA" id="ARBA00023277"/>
    </source>
</evidence>
<evidence type="ECO:0000256" key="7">
    <source>
        <dbReference type="ARBA" id="ARBA00022669"/>
    </source>
</evidence>
<feature type="signal peptide" evidence="18">
    <location>
        <begin position="1"/>
        <end position="21"/>
    </location>
</feature>
<accession>A0AAE1JFF1</accession>
<evidence type="ECO:0000313" key="22">
    <source>
        <dbReference type="Proteomes" id="UP001273209"/>
    </source>
</evidence>
<dbReference type="Gene3D" id="1.20.120.1020">
    <property type="entry name" value="Prion-inhibition and propagation, HeLo domain"/>
    <property type="match status" value="1"/>
</dbReference>
<dbReference type="GO" id="GO:0008843">
    <property type="term" value="F:endochitinase activity"/>
    <property type="evidence" value="ECO:0007669"/>
    <property type="project" value="UniProtKB-EC"/>
</dbReference>
<comment type="caution">
    <text evidence="21">The sequence shown here is derived from an EMBL/GenBank/DDBJ whole genome shotgun (WGS) entry which is preliminary data.</text>
</comment>
<dbReference type="InterPro" id="IPR003822">
    <property type="entry name" value="PAH"/>
</dbReference>
<dbReference type="InterPro" id="IPR017853">
    <property type="entry name" value="GH"/>
</dbReference>
<dbReference type="Gene3D" id="3.20.20.80">
    <property type="entry name" value="Glycosidases"/>
    <property type="match status" value="1"/>
</dbReference>
<keyword evidence="7" id="KW-0147">Chitin-binding</keyword>
<sequence length="1747" mass="195930">MWWWCQSSLVLIGLTITIAFAQSAPPEAIYDSQSRHCPAPCSDNIRLDWNVYSSLEAMSLCNKPILFDFAIHSPLDTSESAVKFRACTAIAFNDRQQASLMPHIRELNGKHGPKDLHLTNAVMALWSSENPGHRGNVAATFGSLRNNLLRIIDPNQETIIFAYLNNTVIGLYIGAKIDPASAISSLDSQLSGVQHARVFSKSIIQICGNERNSDHTLGLAISTENDLVAVQDDVRSWSRAKCVSTDDSTGRIFMGLSLQEQSIKSEHFRIRHAGPHLHFRSPDLRPKPKASGECTTYSIKNSDTCADIAASHGLKTTDIDVFNKKTWGWIGCEPLFVGQLICLSKGNPPLPAPMSNAVCGPTKPGTKAPPAGVDFVTLNPCPLKACCNIWGSCGTTKEFCTISKTKTGNPGTSRRGENGCISNCGMDIVNNKKAPDSFKKVAYYESWNLDRSCMRMDVRTIGDIDEGYTHLHFAFVNITKDLKVSVQDPRSQFEHFKSLSGIKRIAAFGGWSFSVGLDTYTTLRQAIKPENREFFATQVVDFLKSNKLDGVDFDWEYPGATDLPIPAGSPDDPANYLKFLQLMKKKLPTAMTLSIAAPASYWYLRAFPIAEIAKTVDYIVYMTYDLHGRLPEISWYDYITFPVFLGIFSDKSYLVNMTETLNALAMITKAGVEARQIVVGVASYGRSFKMMDPKCKGATCPFVGPQPAATKGECTNSSGYISNAEILDIVDKKEAYSVQTWYDEKTDSDYLIYNKTQWVAYMSKSVKDSRIKKYQALNFGGISNWAVDLEDWWLDTYDIDGTEKEDTDGLDELFDTCDDTYDALEDIPEDLDDRCASFYILTVLSSQLSNALQAYKEVSEGYDEKFRWYAEWVKDGINDDLFDFMGFNGEGNNYMDCKWNLMNNEIEGAGPCTELSHLPLAPNTGARFIEYSLRDEDGFYKAILDTHNIEKDWVTFETYAVPDPCGCQAPPPICPSTHCGDHYTVYKNFPRRIKDASKIDVPNPKKLVDEAIPKIEELADLLAWTIPMLRMGGLDANNEDPAIAFSMPVFMLEDAVESIKKIKEIGEKEKESKKRDLILNILNIVFSVLAFVGDLAPALGAASFIGRGLKIVGEIGEIGEHALSIVDIIDDPLSAPFAILGILLGSPGVKRKGAREGFKSAGDARRALDESKLKLFSKEFRRKDDLVHQIMKQSKACKLSWGKSMGLVREPEEDQPSLLEHFEFCSVVQRALELIIELLTDSERLSSRYGAKWAVVEEDVQSTAKSRSVSKLKAAFKRLTITDSTLEQAMKMKHKSFWVTKDLVGRERQQILVISRINTINDIRTLNMLTEVCETDYPAISEAASIRADTISMVTTQKGKIIGWIDDIGEIISTDNQMGVTEEMETQEASGIDQSRGPDQLSRNLSETLEYVKTVKARFHARPILYDRFIDTLHTHKRNMLPIEEVYDSMANILASDPDLMEGFKQFLPIYWSKNEAKASQDQASSIKAPIITEALHFLDYVKETTDNRRYNKFIDISMRFKHQYIGTTDVMTRVMLLFHDRHDLLQRFNFLLPPGYIIFGEEGAPQATTPQGHTWDIASLIATTTNNEAIILSEETASARTNAQLREKSGRRYRVKRLSRQLDMNSLVALSYYEELVLFRRDLQREVLVFPSTLSLARQHVVRTLSHRLGLSYNKFVGETNQIVVGRLPQQPSSGLTPLRRPFMVKSLKHNSRTAIDSGDANASWELEEHILNDVTALQTFFQGEF</sequence>
<dbReference type="GO" id="GO:0005634">
    <property type="term" value="C:nucleus"/>
    <property type="evidence" value="ECO:0007669"/>
    <property type="project" value="UniProtKB-SubCell"/>
</dbReference>
<comment type="similarity">
    <text evidence="4">Belongs to the glycosyl hydrolase 18 family. Chitinase class V subfamily.</text>
</comment>
<organism evidence="21 22">
    <name type="scientific">Trichoderma aggressivum f. europaeum</name>
    <dbReference type="NCBI Taxonomy" id="173218"/>
    <lineage>
        <taxon>Eukaryota</taxon>
        <taxon>Fungi</taxon>
        <taxon>Dikarya</taxon>
        <taxon>Ascomycota</taxon>
        <taxon>Pezizomycotina</taxon>
        <taxon>Sordariomycetes</taxon>
        <taxon>Hypocreomycetidae</taxon>
        <taxon>Hypocreales</taxon>
        <taxon>Hypocreaceae</taxon>
        <taxon>Trichoderma</taxon>
    </lineage>
</organism>
<dbReference type="GeneID" id="87916803"/>
<evidence type="ECO:0000256" key="9">
    <source>
        <dbReference type="ARBA" id="ARBA00023024"/>
    </source>
</evidence>
<keyword evidence="9" id="KW-0146">Chitin degradation</keyword>
<feature type="domain" description="LysM" evidence="19">
    <location>
        <begin position="295"/>
        <end position="343"/>
    </location>
</feature>
<keyword evidence="11 16" id="KW-0539">Nucleus</keyword>
<evidence type="ECO:0000256" key="4">
    <source>
        <dbReference type="ARBA" id="ARBA00008682"/>
    </source>
</evidence>
<feature type="chain" id="PRO_5042062564" description="chitinase" evidence="18">
    <location>
        <begin position="22"/>
        <end position="1747"/>
    </location>
</feature>
<dbReference type="PANTHER" id="PTHR47700:SF2">
    <property type="entry name" value="CHITINASE"/>
    <property type="match status" value="1"/>
</dbReference>
<evidence type="ECO:0000256" key="13">
    <source>
        <dbReference type="ARBA" id="ARBA00023295"/>
    </source>
</evidence>
<dbReference type="GO" id="GO:0005576">
    <property type="term" value="C:extracellular region"/>
    <property type="evidence" value="ECO:0007669"/>
    <property type="project" value="UniProtKB-SubCell"/>
</dbReference>
<keyword evidence="12" id="KW-0119">Carbohydrate metabolism</keyword>
<reference evidence="21" key="1">
    <citation type="submission" date="2023-11" db="EMBL/GenBank/DDBJ databases">
        <title>The genome sequences of three competitors of mushroom-forming fungi.</title>
        <authorList>
            <person name="Beijen E."/>
            <person name="Ohm R.A."/>
        </authorList>
    </citation>
    <scope>NUCLEOTIDE SEQUENCE</scope>
    <source>
        <strain evidence="21">CBS 100526</strain>
    </source>
</reference>
<dbReference type="InterPro" id="IPR018392">
    <property type="entry name" value="LysM"/>
</dbReference>
<keyword evidence="10" id="KW-0843">Virulence</keyword>
<dbReference type="PANTHER" id="PTHR47700">
    <property type="entry name" value="V CHITINASE, PUTATIVE (AFU_ORTHOLOGUE AFUA_6G13720)-RELATED"/>
    <property type="match status" value="1"/>
</dbReference>
<evidence type="ECO:0000256" key="15">
    <source>
        <dbReference type="ARBA" id="ARBA00044955"/>
    </source>
</evidence>
<dbReference type="SUPFAM" id="SSF54106">
    <property type="entry name" value="LysM domain"/>
    <property type="match status" value="1"/>
</dbReference>
<evidence type="ECO:0000313" key="21">
    <source>
        <dbReference type="EMBL" id="KAK4085279.1"/>
    </source>
</evidence>